<name>A0A841PM16_9BACL</name>
<dbReference type="SMART" id="SM00984">
    <property type="entry name" value="UDPG_MGDP_dh_C"/>
    <property type="match status" value="1"/>
</dbReference>
<dbReference type="Proteomes" id="UP000568839">
    <property type="component" value="Unassembled WGS sequence"/>
</dbReference>
<dbReference type="SUPFAM" id="SSF52413">
    <property type="entry name" value="UDP-glucose/GDP-mannose dehydrogenase C-terminal domain"/>
    <property type="match status" value="1"/>
</dbReference>
<protein>
    <submittedName>
        <fullName evidence="5">UDP-N-acetyl-D-glucosamine dehydrogenase</fullName>
        <ecNumber evidence="5">1.1.1.136</ecNumber>
    </submittedName>
</protein>
<organism evidence="5 6">
    <name type="scientific">Geomicrobium halophilum</name>
    <dbReference type="NCBI Taxonomy" id="549000"/>
    <lineage>
        <taxon>Bacteria</taxon>
        <taxon>Bacillati</taxon>
        <taxon>Bacillota</taxon>
        <taxon>Bacilli</taxon>
        <taxon>Bacillales</taxon>
        <taxon>Geomicrobium</taxon>
    </lineage>
</organism>
<dbReference type="EC" id="1.1.1.136" evidence="5"/>
<dbReference type="GO" id="GO:0051287">
    <property type="term" value="F:NAD binding"/>
    <property type="evidence" value="ECO:0007669"/>
    <property type="project" value="InterPro"/>
</dbReference>
<evidence type="ECO:0000313" key="6">
    <source>
        <dbReference type="Proteomes" id="UP000568839"/>
    </source>
</evidence>
<dbReference type="GO" id="GO:0016628">
    <property type="term" value="F:oxidoreductase activity, acting on the CH-CH group of donors, NAD or NADP as acceptor"/>
    <property type="evidence" value="ECO:0007669"/>
    <property type="project" value="InterPro"/>
</dbReference>
<dbReference type="Pfam" id="PF00984">
    <property type="entry name" value="UDPG_MGDP_dh"/>
    <property type="match status" value="1"/>
</dbReference>
<dbReference type="Pfam" id="PF03720">
    <property type="entry name" value="UDPG_MGDP_dh_C"/>
    <property type="match status" value="1"/>
</dbReference>
<dbReference type="RefSeq" id="WP_184403828.1">
    <property type="nucleotide sequence ID" value="NZ_JACHHJ010000002.1"/>
</dbReference>
<dbReference type="NCBIfam" id="TIGR03026">
    <property type="entry name" value="NDP-sugDHase"/>
    <property type="match status" value="1"/>
</dbReference>
<dbReference type="InterPro" id="IPR014027">
    <property type="entry name" value="UDP-Glc/GDP-Man_DH_C"/>
</dbReference>
<dbReference type="Gene3D" id="3.40.50.720">
    <property type="entry name" value="NAD(P)-binding Rossmann-like Domain"/>
    <property type="match status" value="2"/>
</dbReference>
<dbReference type="InterPro" id="IPR036220">
    <property type="entry name" value="UDP-Glc/GDP-Man_DH_C_sf"/>
</dbReference>
<dbReference type="Pfam" id="PF03721">
    <property type="entry name" value="UDPG_MGDP_dh_N"/>
    <property type="match status" value="1"/>
</dbReference>
<dbReference type="SUPFAM" id="SSF51735">
    <property type="entry name" value="NAD(P)-binding Rossmann-fold domains"/>
    <property type="match status" value="1"/>
</dbReference>
<dbReference type="PANTHER" id="PTHR43491">
    <property type="entry name" value="UDP-N-ACETYL-D-MANNOSAMINE DEHYDROGENASE"/>
    <property type="match status" value="1"/>
</dbReference>
<dbReference type="InterPro" id="IPR014026">
    <property type="entry name" value="UDP-Glc/GDP-Man_DH_dimer"/>
</dbReference>
<dbReference type="PIRSF" id="PIRSF000124">
    <property type="entry name" value="UDPglc_GDPman_dh"/>
    <property type="match status" value="1"/>
</dbReference>
<dbReference type="InterPro" id="IPR001732">
    <property type="entry name" value="UDP-Glc/GDP-Man_DH_N"/>
</dbReference>
<dbReference type="PANTHER" id="PTHR43491:SF1">
    <property type="entry name" value="UDP-N-ACETYL-D-MANNOSAMINE DEHYDROGENASE"/>
    <property type="match status" value="1"/>
</dbReference>
<proteinExistence type="inferred from homology"/>
<dbReference type="EMBL" id="JACHHJ010000002">
    <property type="protein sequence ID" value="MBB6449887.1"/>
    <property type="molecule type" value="Genomic_DNA"/>
</dbReference>
<dbReference type="InterPro" id="IPR028359">
    <property type="entry name" value="UDP_ManNAc/GlcNAc_DH"/>
</dbReference>
<keyword evidence="1 5" id="KW-0560">Oxidoreductase</keyword>
<dbReference type="GO" id="GO:0000271">
    <property type="term" value="P:polysaccharide biosynthetic process"/>
    <property type="evidence" value="ECO:0007669"/>
    <property type="project" value="InterPro"/>
</dbReference>
<keyword evidence="2" id="KW-0520">NAD</keyword>
<evidence type="ECO:0000256" key="1">
    <source>
        <dbReference type="ARBA" id="ARBA00023002"/>
    </source>
</evidence>
<evidence type="ECO:0000256" key="2">
    <source>
        <dbReference type="ARBA" id="ARBA00023027"/>
    </source>
</evidence>
<evidence type="ECO:0000259" key="4">
    <source>
        <dbReference type="SMART" id="SM00984"/>
    </source>
</evidence>
<accession>A0A841PM16</accession>
<comment type="caution">
    <text evidence="5">The sequence shown here is derived from an EMBL/GenBank/DDBJ whole genome shotgun (WGS) entry which is preliminary data.</text>
</comment>
<dbReference type="GO" id="GO:0047004">
    <property type="term" value="F:UDP-N-acetylglucosamine 6-dehydrogenase activity"/>
    <property type="evidence" value="ECO:0007669"/>
    <property type="project" value="UniProtKB-EC"/>
</dbReference>
<dbReference type="InterPro" id="IPR017476">
    <property type="entry name" value="UDP-Glc/GDP-Man"/>
</dbReference>
<sequence length="448" mass="50265">MNKYYSDLSAKIHNKHAIVGVLGLGYVGLPLAISIAEAGFKVIGIDIDTDKVQYLNEGNSYINDIDNRVVQDLIIAGNLEVTSTFSAIKELDALCVCVPTPLNQSQIPDMSFIQTSVEQIKPYMKTGLLITLESTTYPGTTDELLKKEIEKDGLSVGEDFFLCYSPERVDPGNKEFSIGNTPKVIGGITSFCKELGISLYKTFVDEVVPVSTTKVAEMSKLLENTFRSINIAFINEMAMLSEKLEIDIWETIEAANSKPFGYMKFSPGPGIGGHCIPLDPMYLSWKAKEQNFHSHFIDLAQEVNKKMPDYTHQKISIALNEHTKSIKGSKILLLGITYKPDIDDVRESPALDLYEKLIESGALVSFYDPYVNNFRDKKGEIIQRVDINYSDLINFDCAVLFTHHSHFELDQILYNSNLIVDTRNGFKDYNSEKVYILGSKEEKNKVLI</sequence>
<feature type="domain" description="UDP-glucose/GDP-mannose dehydrogenase C-terminal" evidence="4">
    <location>
        <begin position="332"/>
        <end position="428"/>
    </location>
</feature>
<evidence type="ECO:0000256" key="3">
    <source>
        <dbReference type="PIRNR" id="PIRNR000124"/>
    </source>
</evidence>
<keyword evidence="6" id="KW-1185">Reference proteome</keyword>
<dbReference type="InterPro" id="IPR008927">
    <property type="entry name" value="6-PGluconate_DH-like_C_sf"/>
</dbReference>
<evidence type="ECO:0000313" key="5">
    <source>
        <dbReference type="EMBL" id="MBB6449887.1"/>
    </source>
</evidence>
<dbReference type="AlphaFoldDB" id="A0A841PM16"/>
<dbReference type="PIRSF" id="PIRSF500136">
    <property type="entry name" value="UDP_ManNAc_DH"/>
    <property type="match status" value="1"/>
</dbReference>
<reference evidence="5 6" key="1">
    <citation type="submission" date="2020-08" db="EMBL/GenBank/DDBJ databases">
        <title>Genomic Encyclopedia of Type Strains, Phase IV (KMG-IV): sequencing the most valuable type-strain genomes for metagenomic binning, comparative biology and taxonomic classification.</title>
        <authorList>
            <person name="Goeker M."/>
        </authorList>
    </citation>
    <scope>NUCLEOTIDE SEQUENCE [LARGE SCALE GENOMIC DNA]</scope>
    <source>
        <strain evidence="5 6">DSM 21769</strain>
    </source>
</reference>
<dbReference type="InterPro" id="IPR036291">
    <property type="entry name" value="NAD(P)-bd_dom_sf"/>
</dbReference>
<dbReference type="SUPFAM" id="SSF48179">
    <property type="entry name" value="6-phosphogluconate dehydrogenase C-terminal domain-like"/>
    <property type="match status" value="1"/>
</dbReference>
<gene>
    <name evidence="5" type="ORF">HNR44_001865</name>
</gene>
<comment type="similarity">
    <text evidence="3">Belongs to the UDP-glucose/GDP-mannose dehydrogenase family.</text>
</comment>